<keyword evidence="12" id="KW-1185">Reference proteome</keyword>
<accession>A0A7E4UZI0</accession>
<dbReference type="WBParaSite" id="Pan_g147.t1">
    <property type="protein sequence ID" value="Pan_g147.t1"/>
    <property type="gene ID" value="Pan_g147"/>
</dbReference>
<dbReference type="InterPro" id="IPR018979">
    <property type="entry name" value="FERM_N"/>
</dbReference>
<keyword evidence="7" id="KW-0206">Cytoskeleton</keyword>
<evidence type="ECO:0000259" key="10">
    <source>
        <dbReference type="PROSITE" id="PS50056"/>
    </source>
</evidence>
<dbReference type="Gene3D" id="1.20.80.10">
    <property type="match status" value="1"/>
</dbReference>
<proteinExistence type="inferred from homology"/>
<dbReference type="SMART" id="SM00194">
    <property type="entry name" value="PTPc"/>
    <property type="match status" value="1"/>
</dbReference>
<dbReference type="InterPro" id="IPR000299">
    <property type="entry name" value="FERM_domain"/>
</dbReference>
<dbReference type="InterPro" id="IPR029071">
    <property type="entry name" value="Ubiquitin-like_domsf"/>
</dbReference>
<evidence type="ECO:0000259" key="9">
    <source>
        <dbReference type="PROSITE" id="PS50055"/>
    </source>
</evidence>
<comment type="similarity">
    <text evidence="2">Belongs to the protein-tyrosine phosphatase family. Non-receptor class subfamily.</text>
</comment>
<evidence type="ECO:0000256" key="4">
    <source>
        <dbReference type="ARBA" id="ARBA00022490"/>
    </source>
</evidence>
<name>A0A7E4UZI0_PANRE</name>
<feature type="region of interest" description="Disordered" evidence="8">
    <location>
        <begin position="936"/>
        <end position="970"/>
    </location>
</feature>
<evidence type="ECO:0000256" key="1">
    <source>
        <dbReference type="ARBA" id="ARBA00004245"/>
    </source>
</evidence>
<dbReference type="SMART" id="SM00404">
    <property type="entry name" value="PTPc_motif"/>
    <property type="match status" value="1"/>
</dbReference>
<dbReference type="PANTHER" id="PTHR45706:SF1">
    <property type="entry name" value="PEZ, ISOFORM A"/>
    <property type="match status" value="1"/>
</dbReference>
<dbReference type="InterPro" id="IPR019749">
    <property type="entry name" value="Band_41_domain"/>
</dbReference>
<evidence type="ECO:0000256" key="2">
    <source>
        <dbReference type="ARBA" id="ARBA00009649"/>
    </source>
</evidence>
<dbReference type="PROSITE" id="PS50056">
    <property type="entry name" value="TYR_PHOSPHATASE_2"/>
    <property type="match status" value="1"/>
</dbReference>
<feature type="domain" description="Tyrosine-protein phosphatase" evidence="9">
    <location>
        <begin position="690"/>
        <end position="1047"/>
    </location>
</feature>
<dbReference type="PRINTS" id="PR00700">
    <property type="entry name" value="PRTYPHPHTASE"/>
</dbReference>
<dbReference type="Gene3D" id="3.10.20.90">
    <property type="entry name" value="Phosphatidylinositol 3-kinase Catalytic Subunit, Chain A, domain 1"/>
    <property type="match status" value="1"/>
</dbReference>
<sequence>MMRIFWGKRSGQYELSQDIYVLAVYVGDIQLVQCTLNVDSTAADCLDYLRHKLEFRQSEVFGLRYQMRCNDPDNRMWRWVEAEKPLRKQLDKYACKPRQVHLGILFHTPNIFALQDDMARSLYYTLLKTKVLGGVYLIEIDKYVKLAALSLQVEFGDYEPTVHSLDFLRAQMLLPGALSRSIPFLDDFLLRILTAYERHCGKDASIAAIEYIVEVMQADNYGEELFTAKDDESTEVRVGYRLDGVIVKRFNGKTLLYKFDEIKEFTTSKRNVTVKCFDGTNAVFSLENADMATYVCHLLRWQFKFAMTDAVMHKSVPHTIYNPNGSGRTFGAVNSRALPRMTSVEPPSTRTTNSLDMGASICSSDPPCSSNSLLARAISNPFVNHSSLQGSTSINAAALGSSMNMPPSVSTPSIPHHFVAAPAAIQTPFEMRDVEHRILRQLLSEKRAARKIGSSPEIHTINARYTSHASNIGRTTALSGVGRRLNLNGRNSGMGTTSLSTPDLFLKCASTPNLGPFSQGRVVSSASGTRAPGQCITYPVPLPSNPGSTHVLHVGNGIPPPPLENLQSILARLRPPIESPMNLSPCDTTRTQSIDENYSPVSTPSSAGLPDRPPLSFDSDTPDSFTKMPPASAASRHVLLNGVILNDRPDFLDPRHCHGFGSENATDIAYRLTDDTTKLFGYKLSNPSMIDMEFAGIPQKRLSAGASTSQNAENVKRNRPKAVLPYEDTRVMLHPTRKNTDGYINASNVQVPIGDKLFRYVLTQAPMKQTLEDFWQMIWESGARIVVAMNSRPDEAGIIYWPTHTGSKLSIGDYSIRHSHTTVTRSLITTILTVKSLSSGEKRTIYRLDFTGFGREEGVPANTEVFLDFIDAVNSVKRHIENEIQRDADSGVFVNSSRNNSRSRSRSTNRSSLLDVTNKLRSHSVEHNSSLWRRKLQPRGAQLSSTSSSTHSDASTGSSSNDAHSRPNGTGFRLDVTLDAQPAILVHCSDGSGDSGVFVLVEAIIHCIENNVAVDVGKLLKLLRHQRACLVRSPGQYRFVYESVLAYLQRSRLI</sequence>
<dbReference type="AlphaFoldDB" id="A0A7E4UZI0"/>
<dbReference type="Pfam" id="PF00102">
    <property type="entry name" value="Y_phosphatase"/>
    <property type="match status" value="2"/>
</dbReference>
<reference evidence="12" key="1">
    <citation type="journal article" date="2013" name="Genetics">
        <title>The draft genome and transcriptome of Panagrellus redivivus are shaped by the harsh demands of a free-living lifestyle.</title>
        <authorList>
            <person name="Srinivasan J."/>
            <person name="Dillman A.R."/>
            <person name="Macchietto M.G."/>
            <person name="Heikkinen L."/>
            <person name="Lakso M."/>
            <person name="Fracchia K.M."/>
            <person name="Antoshechkin I."/>
            <person name="Mortazavi A."/>
            <person name="Wong G."/>
            <person name="Sternberg P.W."/>
        </authorList>
    </citation>
    <scope>NUCLEOTIDE SEQUENCE [LARGE SCALE GENOMIC DNA]</scope>
    <source>
        <strain evidence="12">MT8872</strain>
    </source>
</reference>
<dbReference type="SUPFAM" id="SSF52799">
    <property type="entry name" value="(Phosphotyrosine protein) phosphatases II"/>
    <property type="match status" value="1"/>
</dbReference>
<protein>
    <recommendedName>
        <fullName evidence="3">protein-tyrosine-phosphatase</fullName>
        <ecNumber evidence="3">3.1.3.48</ecNumber>
    </recommendedName>
</protein>
<feature type="domain" description="Tyrosine specific protein phosphatases" evidence="10">
    <location>
        <begin position="982"/>
        <end position="1038"/>
    </location>
</feature>
<evidence type="ECO:0000256" key="7">
    <source>
        <dbReference type="ARBA" id="ARBA00023212"/>
    </source>
</evidence>
<dbReference type="EC" id="3.1.3.48" evidence="3"/>
<feature type="region of interest" description="Disordered" evidence="8">
    <location>
        <begin position="891"/>
        <end position="919"/>
    </location>
</feature>
<dbReference type="GO" id="GO:0004725">
    <property type="term" value="F:protein tyrosine phosphatase activity"/>
    <property type="evidence" value="ECO:0007669"/>
    <property type="project" value="UniProtKB-EC"/>
</dbReference>
<feature type="domain" description="FERM" evidence="11">
    <location>
        <begin position="20"/>
        <end position="310"/>
    </location>
</feature>
<dbReference type="SUPFAM" id="SSF50729">
    <property type="entry name" value="PH domain-like"/>
    <property type="match status" value="1"/>
</dbReference>
<keyword evidence="5" id="KW-0378">Hydrolase</keyword>
<dbReference type="InterPro" id="IPR014352">
    <property type="entry name" value="FERM/acyl-CoA-bd_prot_sf"/>
</dbReference>
<evidence type="ECO:0000313" key="12">
    <source>
        <dbReference type="Proteomes" id="UP000492821"/>
    </source>
</evidence>
<evidence type="ECO:0000259" key="11">
    <source>
        <dbReference type="PROSITE" id="PS50057"/>
    </source>
</evidence>
<keyword evidence="4" id="KW-0963">Cytoplasm</keyword>
<dbReference type="InterPro" id="IPR019748">
    <property type="entry name" value="FERM_central"/>
</dbReference>
<dbReference type="CDD" id="cd14473">
    <property type="entry name" value="FERM_B-lobe"/>
    <property type="match status" value="1"/>
</dbReference>
<comment type="subcellular location">
    <subcellularLocation>
        <location evidence="1">Cytoplasm</location>
        <location evidence="1">Cytoskeleton</location>
    </subcellularLocation>
</comment>
<dbReference type="InterPro" id="IPR011993">
    <property type="entry name" value="PH-like_dom_sf"/>
</dbReference>
<dbReference type="InterPro" id="IPR000387">
    <property type="entry name" value="Tyr_Pase_dom"/>
</dbReference>
<evidence type="ECO:0000256" key="3">
    <source>
        <dbReference type="ARBA" id="ARBA00013064"/>
    </source>
</evidence>
<dbReference type="InterPro" id="IPR000242">
    <property type="entry name" value="PTP_cat"/>
</dbReference>
<keyword evidence="6" id="KW-0904">Protein phosphatase</keyword>
<dbReference type="Proteomes" id="UP000492821">
    <property type="component" value="Unassembled WGS sequence"/>
</dbReference>
<feature type="compositionally biased region" description="Low complexity" evidence="8">
    <location>
        <begin position="944"/>
        <end position="960"/>
    </location>
</feature>
<evidence type="ECO:0000256" key="8">
    <source>
        <dbReference type="SAM" id="MobiDB-lite"/>
    </source>
</evidence>
<reference evidence="13" key="2">
    <citation type="submission" date="2020-10" db="UniProtKB">
        <authorList>
            <consortium name="WormBaseParasite"/>
        </authorList>
    </citation>
    <scope>IDENTIFICATION</scope>
</reference>
<dbReference type="Pfam" id="PF00373">
    <property type="entry name" value="FERM_M"/>
    <property type="match status" value="1"/>
</dbReference>
<dbReference type="SMART" id="SM00295">
    <property type="entry name" value="B41"/>
    <property type="match status" value="1"/>
</dbReference>
<evidence type="ECO:0000256" key="5">
    <source>
        <dbReference type="ARBA" id="ARBA00022801"/>
    </source>
</evidence>
<dbReference type="SUPFAM" id="SSF54236">
    <property type="entry name" value="Ubiquitin-like"/>
    <property type="match status" value="1"/>
</dbReference>
<dbReference type="Pfam" id="PF09379">
    <property type="entry name" value="FERM_N"/>
    <property type="match status" value="1"/>
</dbReference>
<organism evidence="12 13">
    <name type="scientific">Panagrellus redivivus</name>
    <name type="common">Microworm</name>
    <dbReference type="NCBI Taxonomy" id="6233"/>
    <lineage>
        <taxon>Eukaryota</taxon>
        <taxon>Metazoa</taxon>
        <taxon>Ecdysozoa</taxon>
        <taxon>Nematoda</taxon>
        <taxon>Chromadorea</taxon>
        <taxon>Rhabditida</taxon>
        <taxon>Tylenchina</taxon>
        <taxon>Panagrolaimomorpha</taxon>
        <taxon>Panagrolaimoidea</taxon>
        <taxon>Panagrolaimidae</taxon>
        <taxon>Panagrellus</taxon>
    </lineage>
</organism>
<evidence type="ECO:0000313" key="13">
    <source>
        <dbReference type="WBParaSite" id="Pan_g147.t1"/>
    </source>
</evidence>
<dbReference type="PROSITE" id="PS50055">
    <property type="entry name" value="TYR_PHOSPHATASE_PTP"/>
    <property type="match status" value="1"/>
</dbReference>
<feature type="compositionally biased region" description="Polar residues" evidence="8">
    <location>
        <begin position="581"/>
        <end position="606"/>
    </location>
</feature>
<dbReference type="Gene3D" id="2.30.29.30">
    <property type="entry name" value="Pleckstrin-homology domain (PH domain)/Phosphotyrosine-binding domain (PTB)"/>
    <property type="match status" value="1"/>
</dbReference>
<dbReference type="InterPro" id="IPR035963">
    <property type="entry name" value="FERM_2"/>
</dbReference>
<dbReference type="GO" id="GO:0005856">
    <property type="term" value="C:cytoskeleton"/>
    <property type="evidence" value="ECO:0007669"/>
    <property type="project" value="UniProtKB-SubCell"/>
</dbReference>
<feature type="region of interest" description="Disordered" evidence="8">
    <location>
        <begin position="579"/>
        <end position="630"/>
    </location>
</feature>
<dbReference type="PANTHER" id="PTHR45706">
    <property type="entry name" value="TYROSINE-PROTEIN PHOSPHATASE"/>
    <property type="match status" value="1"/>
</dbReference>
<dbReference type="InterPro" id="IPR003595">
    <property type="entry name" value="Tyr_Pase_cat"/>
</dbReference>
<dbReference type="SUPFAM" id="SSF47031">
    <property type="entry name" value="Second domain of FERM"/>
    <property type="match status" value="1"/>
</dbReference>
<dbReference type="Gene3D" id="3.90.190.10">
    <property type="entry name" value="Protein tyrosine phosphatase superfamily"/>
    <property type="match status" value="1"/>
</dbReference>
<dbReference type="PROSITE" id="PS50057">
    <property type="entry name" value="FERM_3"/>
    <property type="match status" value="1"/>
</dbReference>
<dbReference type="InterPro" id="IPR029021">
    <property type="entry name" value="Prot-tyrosine_phosphatase-like"/>
</dbReference>
<evidence type="ECO:0000256" key="6">
    <source>
        <dbReference type="ARBA" id="ARBA00022912"/>
    </source>
</evidence>